<dbReference type="Gene3D" id="3.90.1200.10">
    <property type="match status" value="1"/>
</dbReference>
<proteinExistence type="predicted"/>
<evidence type="ECO:0000259" key="1">
    <source>
        <dbReference type="SMART" id="SM00587"/>
    </source>
</evidence>
<dbReference type="SUPFAM" id="SSF56112">
    <property type="entry name" value="Protein kinase-like (PK-like)"/>
    <property type="match status" value="1"/>
</dbReference>
<dbReference type="PANTHER" id="PTHR11012:SF48">
    <property type="entry name" value="CHK KINASE-LIKE DOMAIN-CONTAINING PROTEIN-RELATED"/>
    <property type="match status" value="1"/>
</dbReference>
<organism evidence="2">
    <name type="scientific">Anoplophora glabripennis</name>
    <name type="common">Asian longhorn beetle</name>
    <name type="synonym">Anoplophora nobilis</name>
    <dbReference type="NCBI Taxonomy" id="217634"/>
    <lineage>
        <taxon>Eukaryota</taxon>
        <taxon>Metazoa</taxon>
        <taxon>Ecdysozoa</taxon>
        <taxon>Arthropoda</taxon>
        <taxon>Hexapoda</taxon>
        <taxon>Insecta</taxon>
        <taxon>Pterygota</taxon>
        <taxon>Neoptera</taxon>
        <taxon>Endopterygota</taxon>
        <taxon>Coleoptera</taxon>
        <taxon>Polyphaga</taxon>
        <taxon>Cucujiformia</taxon>
        <taxon>Chrysomeloidea</taxon>
        <taxon>Cerambycidae</taxon>
        <taxon>Lamiinae</taxon>
        <taxon>Lamiini</taxon>
        <taxon>Anoplophora</taxon>
    </lineage>
</organism>
<dbReference type="EMBL" id="GALX01002542">
    <property type="protein sequence ID" value="JAB65924.1"/>
    <property type="molecule type" value="Transcribed_RNA"/>
</dbReference>
<reference evidence="2" key="1">
    <citation type="submission" date="2013-07" db="EMBL/GenBank/DDBJ databases">
        <title>Midgut Transcriptome Profiling of Anoplphora glabripennis, a Lignocellulose Degrading, Wood-Boring Cerambycid.</title>
        <authorList>
            <person name="Scully E.D."/>
            <person name="Hoover K."/>
            <person name="Carlson J.E."/>
            <person name="Tien M."/>
            <person name="Geib S.M."/>
        </authorList>
    </citation>
    <scope>NUCLEOTIDE SEQUENCE</scope>
</reference>
<dbReference type="InterPro" id="IPR011009">
    <property type="entry name" value="Kinase-like_dom_sf"/>
</dbReference>
<protein>
    <recommendedName>
        <fullName evidence="1">CHK kinase-like domain-containing protein</fullName>
    </recommendedName>
</protein>
<name>V5GP99_ANOGL</name>
<dbReference type="InterPro" id="IPR004119">
    <property type="entry name" value="EcKL"/>
</dbReference>
<feature type="domain" description="CHK kinase-like" evidence="1">
    <location>
        <begin position="122"/>
        <end position="317"/>
    </location>
</feature>
<dbReference type="PANTHER" id="PTHR11012">
    <property type="entry name" value="PROTEIN KINASE-LIKE DOMAIN-CONTAINING"/>
    <property type="match status" value="1"/>
</dbReference>
<dbReference type="SMART" id="SM00587">
    <property type="entry name" value="CHK"/>
    <property type="match status" value="1"/>
</dbReference>
<evidence type="ECO:0000313" key="2">
    <source>
        <dbReference type="EMBL" id="JAB65924.1"/>
    </source>
</evidence>
<dbReference type="Pfam" id="PF02958">
    <property type="entry name" value="EcKL"/>
    <property type="match status" value="1"/>
</dbReference>
<dbReference type="AlphaFoldDB" id="V5GP99"/>
<accession>V5GP99</accession>
<dbReference type="InterPro" id="IPR015897">
    <property type="entry name" value="CHK_kinase-like"/>
</dbReference>
<sequence length="413" mass="48393">MPGEVGVLLSPQDCENILSKFDENATLAKYEINRISGKVFGFLAAHYYVTIEYTRNGQNVVYSHRFFLKTMPTANETQRAYIESMGIFKKEILNYKNFLSEFSQLTKVPFVAKYYFSKSDCLVIEDLSSLNYQVCNMEYLGHRKCVGALNALARLHASSIIFEEARSTKEQPYRLNEHFHEELTEATFSFQEGHVRNKWCKTSTRCLEQLSRYFTNNEEVARKIKQYVFSENGLKKYIRPSRTYRNTVCHDDLWCNNMMFNERDECMLLDFQLSRYTPPVFDVLLLLHLGTTASYLNKNIEYLLDLYYNFLTNELSRYDLKIEEIISKDDFSASAEEYTLPALVEAGLYGTNVYLPESVSSIVVSCPENFLEFAMKDRPSFVVKEFERNQEYRERFSTVLKPLFHIIEEIEIN</sequence>